<organism evidence="3 4">
    <name type="scientific">Fontibacillus panacisegetis</name>
    <dbReference type="NCBI Taxonomy" id="670482"/>
    <lineage>
        <taxon>Bacteria</taxon>
        <taxon>Bacillati</taxon>
        <taxon>Bacillota</taxon>
        <taxon>Bacilli</taxon>
        <taxon>Bacillales</taxon>
        <taxon>Paenibacillaceae</taxon>
        <taxon>Fontibacillus</taxon>
    </lineage>
</organism>
<name>A0A1G7QY70_9BACL</name>
<dbReference type="InterPro" id="IPR050708">
    <property type="entry name" value="T6SS_VgrG/RHS"/>
</dbReference>
<dbReference type="PANTHER" id="PTHR32305">
    <property type="match status" value="1"/>
</dbReference>
<dbReference type="STRING" id="670482.SAMN04488542_12415"/>
<keyword evidence="4" id="KW-1185">Reference proteome</keyword>
<feature type="domain" description="Teneurin-like YD-shell" evidence="2">
    <location>
        <begin position="1180"/>
        <end position="1500"/>
    </location>
</feature>
<gene>
    <name evidence="3" type="ORF">SAMN04488542_12415</name>
</gene>
<dbReference type="Gene3D" id="2.180.10.10">
    <property type="entry name" value="RHS repeat-associated core"/>
    <property type="match status" value="1"/>
</dbReference>
<dbReference type="InterPro" id="IPR056823">
    <property type="entry name" value="TEN-like_YD-shell"/>
</dbReference>
<dbReference type="NCBIfam" id="TIGR01643">
    <property type="entry name" value="YD_repeat_2x"/>
    <property type="match status" value="5"/>
</dbReference>
<dbReference type="NCBIfam" id="TIGR03696">
    <property type="entry name" value="Rhs_assc_core"/>
    <property type="match status" value="1"/>
</dbReference>
<dbReference type="InterPro" id="IPR022385">
    <property type="entry name" value="Rhs_assc_core"/>
</dbReference>
<evidence type="ECO:0000259" key="2">
    <source>
        <dbReference type="Pfam" id="PF25023"/>
    </source>
</evidence>
<protein>
    <submittedName>
        <fullName evidence="3">RHS repeat-associated core domain-containing protein</fullName>
    </submittedName>
</protein>
<dbReference type="Pfam" id="PF05593">
    <property type="entry name" value="RHS_repeat"/>
    <property type="match status" value="2"/>
</dbReference>
<evidence type="ECO:0000256" key="1">
    <source>
        <dbReference type="ARBA" id="ARBA00022737"/>
    </source>
</evidence>
<keyword evidence="1" id="KW-0677">Repeat</keyword>
<evidence type="ECO:0000313" key="4">
    <source>
        <dbReference type="Proteomes" id="UP000198972"/>
    </source>
</evidence>
<dbReference type="RefSeq" id="WP_091233733.1">
    <property type="nucleotide sequence ID" value="NZ_FNBG01000024.1"/>
</dbReference>
<accession>A0A1G7QY70</accession>
<dbReference type="OrthoDB" id="41445at2"/>
<dbReference type="Proteomes" id="UP000198972">
    <property type="component" value="Unassembled WGS sequence"/>
</dbReference>
<proteinExistence type="predicted"/>
<evidence type="ECO:0000313" key="3">
    <source>
        <dbReference type="EMBL" id="SDG03482.1"/>
    </source>
</evidence>
<dbReference type="PANTHER" id="PTHR32305:SF15">
    <property type="entry name" value="PROTEIN RHSA-RELATED"/>
    <property type="match status" value="1"/>
</dbReference>
<dbReference type="EMBL" id="FNBG01000024">
    <property type="protein sequence ID" value="SDG03482.1"/>
    <property type="molecule type" value="Genomic_DNA"/>
</dbReference>
<dbReference type="InterPro" id="IPR006530">
    <property type="entry name" value="YD"/>
</dbReference>
<dbReference type="InterPro" id="IPR031325">
    <property type="entry name" value="RHS_repeat"/>
</dbReference>
<reference evidence="3 4" key="1">
    <citation type="submission" date="2016-10" db="EMBL/GenBank/DDBJ databases">
        <authorList>
            <person name="de Groot N.N."/>
        </authorList>
    </citation>
    <scope>NUCLEOTIDE SEQUENCE [LARGE SCALE GENOMIC DNA]</scope>
    <source>
        <strain evidence="3 4">DSM 28129</strain>
    </source>
</reference>
<sequence length="1714" mass="194799">MRKIGSFIRNFIIGILVFIITSQAGSTSVHAAIDNSQLERVLNGLVTPKLVNESNKPVLSDRSSVSETVDPASGTLTLSEIDLNLPGKDGLDLTLGRLYNSSQAEVGTKRVKVTSSSSQLVGYGTGYYVTLLYWDSNASQYGTYFPGYYLTIEQAYNIADYYFRNQPDSGRTYIDFTVEYKTVQYIQITYNTTTTIYPDENSYSRLRYDLGSGWSLTFPSLQIEENYIHYHDGKGAAYLVKFDASNRGKLEDYGRTDVEMLRDSSYSNGQINSAYMLIDQNKEKTYFGSDGRLLGVKDRFGNEIKFTHINRQMNGISYPVISKIVDSIGRNVDFIYETKLSDPNFDTHNMTENITVTVSHPSTTDKKTIVYAKKREEVSIYSNGALIGKRYEPKLFSVTDISGYSTIYEYFLASEKFNPSSKNLNNSAGTAVYLLQYAMYPHSTSFYEYNVTPRNWGGEGAYEAFRVTKRFDGLNKYNFSTKEFYSEGPYFNLNYKYEGDLTGFGAYYAEESMPESYRFSSESVNLDGIKTKYTFNGKKQLLSTVQIALNGETTATTIQSYDATFKNKPTKVETKVTSGSRENNLYQMYSYYNWGDLQSQTRPMTAAQLSDTSEVQRLTTTYEYESNFKLPSKVQYYQSANNLFTEEYTYTSDGRLSSSKNANGELTTYNFSETPDGRTEEVITSLENGKTSKVVSYFSQNGSYKLYPTLLKTYYTNESGQLKEVPINRTYDVLLGLMTSETNADNKTTQYQYDVYGRLTKTIYPITNNQSGEQFQREDIIDYHDQIVDDTPDYFDNINKYLITTRIDSYSRTTRVNDNEVSYDNVKHEFYDGLGNAVLIGQLDNITGRELILSQYHYDLMARPNYVIDTSGNVSTAAYDIWGRGYEATDAFGNLYRTDYDIIDRKNVSYLVAASDISTFRSNPQDGLKRNVLESISDQWGRNVTSKGYPNWPNRTANVVQEDLTYDYLGNVLTYTDPNRNITRYQYDKLNRLTSVQDALNQTTSYDYNKLGQLQSTMQNDGTTNYVSSKSYDETGFLTTSTDTGSNQDVFTRNTLGQISIRKDPNNNYIFYAYDETGRGIIKIAGSTTLKNTNQFSIFGPSSQQEVRNGYNYMTLYNDYNIYGSQKYKAILYDGTVSVVRHEYDDQNRLKNVADVSDYFTHYTYDKTRISRVQTDGSYQVSSSNTANAQYSYEPDGKLTRVTYPILSDGSQLTTDHTYDAIGRLLKVSNKKGTTVVSEYSYGYDANGNITSITDSTGTTSYKYDSLNRLIQVKRPSGHTIDYTYDARGNRKTLNGDENFADPSGQQNYTFNIWDQLKTVTNGNTTTEFEYEMQGLRLAKTITTVNSESGNGVPTSVEKVRYAYNNGGKVISEANASNQVTANYVWGPDRLLAKRDASTNKKYYYLYNGHGDVVQIIDESGNIVNNYQYDEWGNILQQQEGVDNAFKYAGEVQDEETGLYYLRARYYDPVVGRFISKDTYEGQINNPLSLNLYTYVHNNPLIYVDPTGYWNEKLGFNYTINEMKNMWHSATTKAERDYWSAEAETLRKNARKAGYSEADIMQSKDKMIPLDEIMKQAHKMFPALSAIQGFTEDLGTYIENHPGEGAAVTASFGLFKAGKLTKLEDGLNFTVKTAEHMTNPGRFVPVQTMVSAIKYGEKYADPRGSDANMFYTVMYKNGQSYNLEVLYNEATNTIFHFEYTRKAIGPLSAIPKRK</sequence>
<dbReference type="Pfam" id="PF25023">
    <property type="entry name" value="TEN_YD-shell"/>
    <property type="match status" value="1"/>
</dbReference>